<dbReference type="SUPFAM" id="SSF54427">
    <property type="entry name" value="NTF2-like"/>
    <property type="match status" value="1"/>
</dbReference>
<evidence type="ECO:0000259" key="1">
    <source>
        <dbReference type="Pfam" id="PF12680"/>
    </source>
</evidence>
<dbReference type="Proteomes" id="UP000559404">
    <property type="component" value="Unassembled WGS sequence"/>
</dbReference>
<gene>
    <name evidence="2" type="ORF">H1W37_05790</name>
</gene>
<proteinExistence type="predicted"/>
<dbReference type="InterPro" id="IPR011721">
    <property type="entry name" value="CHP02096"/>
</dbReference>
<organism evidence="2 3">
    <name type="scientific">Stappia taiwanensis</name>
    <dbReference type="NCBI Taxonomy" id="992267"/>
    <lineage>
        <taxon>Bacteria</taxon>
        <taxon>Pseudomonadati</taxon>
        <taxon>Pseudomonadota</taxon>
        <taxon>Alphaproteobacteria</taxon>
        <taxon>Hyphomicrobiales</taxon>
        <taxon>Stappiaceae</taxon>
        <taxon>Stappia</taxon>
    </lineage>
</organism>
<evidence type="ECO:0000313" key="3">
    <source>
        <dbReference type="Proteomes" id="UP000559404"/>
    </source>
</evidence>
<dbReference type="InterPro" id="IPR032710">
    <property type="entry name" value="NTF2-like_dom_sf"/>
</dbReference>
<dbReference type="NCBIfam" id="TIGR02096">
    <property type="entry name" value="ketosteroid isomerase-related protein"/>
    <property type="match status" value="1"/>
</dbReference>
<reference evidence="2 3" key="1">
    <citation type="submission" date="2020-07" db="EMBL/GenBank/DDBJ databases">
        <authorList>
            <person name="Li M."/>
        </authorList>
    </citation>
    <scope>NUCLEOTIDE SEQUENCE [LARGE SCALE GENOMIC DNA]</scope>
    <source>
        <strain evidence="2 3">DSM 23284</strain>
    </source>
</reference>
<comment type="caution">
    <text evidence="2">The sequence shown here is derived from an EMBL/GenBank/DDBJ whole genome shotgun (WGS) entry which is preliminary data.</text>
</comment>
<keyword evidence="3" id="KW-1185">Reference proteome</keyword>
<feature type="domain" description="SnoaL-like" evidence="1">
    <location>
        <begin position="11"/>
        <end position="121"/>
    </location>
</feature>
<protein>
    <submittedName>
        <fullName evidence="2">Nuclear transport factor 2 family protein</fullName>
    </submittedName>
</protein>
<dbReference type="InterPro" id="IPR037401">
    <property type="entry name" value="SnoaL-like"/>
</dbReference>
<dbReference type="AlphaFoldDB" id="A0A838XWE0"/>
<sequence>MSHDTTRALIDAYYAAFNAGDTDAMLALVNDDIAHDVNQGARRVGKEKFAEFNAHMTRCYKETLSDIEVFVSEDGSRAAAEFIVSGTYLVSDEGLPEAAGQTYRLPAGTFFDIRDGRIARITTYYNLQDWIAQVGA</sequence>
<dbReference type="EMBL" id="JACEON010000004">
    <property type="protein sequence ID" value="MBA4611150.1"/>
    <property type="molecule type" value="Genomic_DNA"/>
</dbReference>
<name>A0A838XWE0_9HYPH</name>
<evidence type="ECO:0000313" key="2">
    <source>
        <dbReference type="EMBL" id="MBA4611150.1"/>
    </source>
</evidence>
<dbReference type="Pfam" id="PF12680">
    <property type="entry name" value="SnoaL_2"/>
    <property type="match status" value="1"/>
</dbReference>
<dbReference type="Gene3D" id="3.10.450.50">
    <property type="match status" value="1"/>
</dbReference>
<dbReference type="RefSeq" id="WP_181759349.1">
    <property type="nucleotide sequence ID" value="NZ_BMCR01000002.1"/>
</dbReference>
<accession>A0A838XWE0</accession>
<reference evidence="2 3" key="2">
    <citation type="submission" date="2020-08" db="EMBL/GenBank/DDBJ databases">
        <title>Stappia taiwanensis sp. nov., isolated from a coastal thermal spring.</title>
        <authorList>
            <person name="Kampfer P."/>
        </authorList>
    </citation>
    <scope>NUCLEOTIDE SEQUENCE [LARGE SCALE GENOMIC DNA]</scope>
    <source>
        <strain evidence="2 3">DSM 23284</strain>
    </source>
</reference>